<organism evidence="1 2">
    <name type="scientific">Phnomibacter ginsenosidimutans</name>
    <dbReference type="NCBI Taxonomy" id="2676868"/>
    <lineage>
        <taxon>Bacteria</taxon>
        <taxon>Pseudomonadati</taxon>
        <taxon>Bacteroidota</taxon>
        <taxon>Chitinophagia</taxon>
        <taxon>Chitinophagales</taxon>
        <taxon>Chitinophagaceae</taxon>
        <taxon>Phnomibacter</taxon>
    </lineage>
</organism>
<dbReference type="KEGG" id="fls:GLV81_14465"/>
<evidence type="ECO:0000313" key="1">
    <source>
        <dbReference type="EMBL" id="QGW29149.1"/>
    </source>
</evidence>
<accession>A0A6I6GVL3</accession>
<keyword evidence="2" id="KW-1185">Reference proteome</keyword>
<proteinExistence type="predicted"/>
<dbReference type="EMBL" id="CP046566">
    <property type="protein sequence ID" value="QGW29149.1"/>
    <property type="molecule type" value="Genomic_DNA"/>
</dbReference>
<name>A0A6I6GVL3_9BACT</name>
<protein>
    <submittedName>
        <fullName evidence="1">Uncharacterized protein</fullName>
    </submittedName>
</protein>
<evidence type="ECO:0000313" key="2">
    <source>
        <dbReference type="Proteomes" id="UP000426027"/>
    </source>
</evidence>
<dbReference type="AlphaFoldDB" id="A0A6I6GVL3"/>
<gene>
    <name evidence="1" type="ORF">GLV81_14465</name>
</gene>
<reference evidence="1 2" key="1">
    <citation type="submission" date="2019-11" db="EMBL/GenBank/DDBJ databases">
        <authorList>
            <person name="Im W.T."/>
        </authorList>
    </citation>
    <scope>NUCLEOTIDE SEQUENCE [LARGE SCALE GENOMIC DNA]</scope>
    <source>
        <strain evidence="1 2">SB-02</strain>
    </source>
</reference>
<sequence length="212" mass="25062">MYISSPIGFSCRRTEHRISPQRQAAGRSGYFMKYLSSLILFLLSAFVSFGQTNEKINEMNYFINTIIDFFKADRYLLPDSNNIFLSSNAPGYFRDYILTTDTLKDINNKKPSDYFILTNEEKNQILVDTMKWTKLSQKMFQLDNIKLVSKDTVKNRYDPSYLIYKPIFLRDNTVCLFYYDFICSLCGHGTFWLYKKTKKSWEPWIEIGGWTN</sequence>
<dbReference type="Proteomes" id="UP000426027">
    <property type="component" value="Chromosome"/>
</dbReference>
<dbReference type="RefSeq" id="WP_157479502.1">
    <property type="nucleotide sequence ID" value="NZ_CP046566.1"/>
</dbReference>